<feature type="compositionally biased region" description="Basic and acidic residues" evidence="2">
    <location>
        <begin position="36"/>
        <end position="47"/>
    </location>
</feature>
<proteinExistence type="predicted"/>
<accession>A0A9X7U581</accession>
<dbReference type="AlphaFoldDB" id="A0A9X7U581"/>
<evidence type="ECO:0000256" key="3">
    <source>
        <dbReference type="SAM" id="SignalP"/>
    </source>
</evidence>
<evidence type="ECO:0000313" key="4">
    <source>
        <dbReference type="EMBL" id="QNG43951.1"/>
    </source>
</evidence>
<evidence type="ECO:0000256" key="2">
    <source>
        <dbReference type="SAM" id="MobiDB-lite"/>
    </source>
</evidence>
<dbReference type="Proteomes" id="UP000515377">
    <property type="component" value="Chromosome"/>
</dbReference>
<sequence length="255" mass="28172">MMKHRLWTAGLSAIASLLLVPASATVALAQSSQQADQDKSASAEHKPLSAPRSAIKWSREKLAEMDGTIAVLEQDASNARAEARPKAQAALDSLRQTRDAYRADMQHAAGQAETWSDSQVASAQRSLDTRWRAFETQRDTYLSATQADIATRRAVLDARVQAWEQSIEALRRDAARLNASARGDIDTRIAALQSQIDEAKATNARLQDASTKSWDLVKKNSAKANQLFRDTYVSIRKSIAEALEADEHEEKKEER</sequence>
<reference evidence="4 5" key="1">
    <citation type="submission" date="2020-07" db="EMBL/GenBank/DDBJ databases">
        <title>Whole genome sequence of Sphingobium yanoikuyae A3.</title>
        <authorList>
            <person name="Han S.-S."/>
        </authorList>
    </citation>
    <scope>NUCLEOTIDE SEQUENCE [LARGE SCALE GENOMIC DNA]</scope>
    <source>
        <strain evidence="4 5">A3</strain>
    </source>
</reference>
<evidence type="ECO:0000313" key="5">
    <source>
        <dbReference type="Proteomes" id="UP000515377"/>
    </source>
</evidence>
<dbReference type="RefSeq" id="WP_167706588.1">
    <property type="nucleotide sequence ID" value="NZ_JBJYKA010000012.1"/>
</dbReference>
<name>A0A9X7U581_SPHYA</name>
<protein>
    <recommendedName>
        <fullName evidence="6">Chromosome partition protein Smc</fullName>
    </recommendedName>
</protein>
<organism evidence="4 5">
    <name type="scientific">Sphingobium yanoikuyae</name>
    <name type="common">Sphingomonas yanoikuyae</name>
    <dbReference type="NCBI Taxonomy" id="13690"/>
    <lineage>
        <taxon>Bacteria</taxon>
        <taxon>Pseudomonadati</taxon>
        <taxon>Pseudomonadota</taxon>
        <taxon>Alphaproteobacteria</taxon>
        <taxon>Sphingomonadales</taxon>
        <taxon>Sphingomonadaceae</taxon>
        <taxon>Sphingobium</taxon>
    </lineage>
</organism>
<gene>
    <name evidence="4" type="ORF">H3V42_18820</name>
</gene>
<dbReference type="EMBL" id="CP060122">
    <property type="protein sequence ID" value="QNG43951.1"/>
    <property type="molecule type" value="Genomic_DNA"/>
</dbReference>
<keyword evidence="3" id="KW-0732">Signal</keyword>
<feature type="signal peptide" evidence="3">
    <location>
        <begin position="1"/>
        <end position="29"/>
    </location>
</feature>
<feature type="region of interest" description="Disordered" evidence="2">
    <location>
        <begin position="31"/>
        <end position="52"/>
    </location>
</feature>
<evidence type="ECO:0008006" key="6">
    <source>
        <dbReference type="Google" id="ProtNLM"/>
    </source>
</evidence>
<evidence type="ECO:0000256" key="1">
    <source>
        <dbReference type="SAM" id="Coils"/>
    </source>
</evidence>
<feature type="coiled-coil region" evidence="1">
    <location>
        <begin position="153"/>
        <end position="209"/>
    </location>
</feature>
<feature type="chain" id="PRO_5040729624" description="Chromosome partition protein Smc" evidence="3">
    <location>
        <begin position="30"/>
        <end position="255"/>
    </location>
</feature>
<keyword evidence="1" id="KW-0175">Coiled coil</keyword>